<reference evidence="2" key="1">
    <citation type="journal article" date="2017" name="Genome Biol. Evol.">
        <title>The complete genome sequence of the phytopathogenic fungus Sclerotinia sclerotiorum reveals insights into the genome architecture of broad host range pathogens.</title>
        <authorList>
            <person name="Derbyshire M."/>
            <person name="Denton-Giles M."/>
            <person name="Hegedus D."/>
            <person name="Seifbarghy S."/>
            <person name="Rollins J."/>
            <person name="van Kan J."/>
            <person name="Seidl M.F."/>
            <person name="Faino L."/>
            <person name="Mbengue M."/>
            <person name="Navaud O."/>
            <person name="Raffaele S."/>
            <person name="Hammond-Kosack K."/>
            <person name="Heard S."/>
            <person name="Oliver R."/>
        </authorList>
    </citation>
    <scope>NUCLEOTIDE SEQUENCE [LARGE SCALE GENOMIC DNA]</scope>
    <source>
        <strain evidence="2">ATCC 18683 / 1980 / Ss-1</strain>
    </source>
</reference>
<organism evidence="1 2">
    <name type="scientific">Sclerotinia sclerotiorum (strain ATCC 18683 / 1980 / Ss-1)</name>
    <name type="common">White mold</name>
    <name type="synonym">Whetzelinia sclerotiorum</name>
    <dbReference type="NCBI Taxonomy" id="665079"/>
    <lineage>
        <taxon>Eukaryota</taxon>
        <taxon>Fungi</taxon>
        <taxon>Dikarya</taxon>
        <taxon>Ascomycota</taxon>
        <taxon>Pezizomycotina</taxon>
        <taxon>Leotiomycetes</taxon>
        <taxon>Helotiales</taxon>
        <taxon>Sclerotiniaceae</taxon>
        <taxon>Sclerotinia</taxon>
    </lineage>
</organism>
<evidence type="ECO:0000313" key="2">
    <source>
        <dbReference type="Proteomes" id="UP000177798"/>
    </source>
</evidence>
<dbReference type="Proteomes" id="UP000177798">
    <property type="component" value="Chromosome 12"/>
</dbReference>
<protein>
    <submittedName>
        <fullName evidence="1">Uncharacterized protein</fullName>
    </submittedName>
</protein>
<dbReference type="OrthoDB" id="5322539at2759"/>
<dbReference type="EMBL" id="CP017825">
    <property type="protein sequence ID" value="APA14033.1"/>
    <property type="molecule type" value="Genomic_DNA"/>
</dbReference>
<gene>
    <name evidence="1" type="ORF">sscle_12g088030</name>
</gene>
<dbReference type="AlphaFoldDB" id="A0A1D9QHE1"/>
<sequence>MSNVVAHSTTFSVLVTAVRCYQLGALMKFHSMGSLPLDKEMVKTNLSRGGLEKGAAEEMVEMEGSVDVKHLCFEFDDSVVRLRKGGASI</sequence>
<dbReference type="VEuPathDB" id="FungiDB:sscle_12g088030"/>
<evidence type="ECO:0000313" key="1">
    <source>
        <dbReference type="EMBL" id="APA14033.1"/>
    </source>
</evidence>
<name>A0A1D9QHE1_SCLS1</name>
<proteinExistence type="predicted"/>
<accession>A0A1D9QHE1</accession>